<feature type="transmembrane region" description="Helical" evidence="1">
    <location>
        <begin position="128"/>
        <end position="144"/>
    </location>
</feature>
<feature type="transmembrane region" description="Helical" evidence="1">
    <location>
        <begin position="346"/>
        <end position="364"/>
    </location>
</feature>
<evidence type="ECO:0000256" key="1">
    <source>
        <dbReference type="SAM" id="Phobius"/>
    </source>
</evidence>
<organism evidence="2 3">
    <name type="scientific">Bombella saccharophila</name>
    <dbReference type="NCBI Taxonomy" id="2967338"/>
    <lineage>
        <taxon>Bacteria</taxon>
        <taxon>Pseudomonadati</taxon>
        <taxon>Pseudomonadota</taxon>
        <taxon>Alphaproteobacteria</taxon>
        <taxon>Acetobacterales</taxon>
        <taxon>Acetobacteraceae</taxon>
        <taxon>Bombella</taxon>
    </lineage>
</organism>
<dbReference type="EMBL" id="JANIDW010000003">
    <property type="protein sequence ID" value="MCX5615120.1"/>
    <property type="molecule type" value="Genomic_DNA"/>
</dbReference>
<keyword evidence="1" id="KW-0472">Membrane</keyword>
<protein>
    <recommendedName>
        <fullName evidence="4">NADH:quinone oxidoreductase/Mrp antiporter membrane subunit domain-containing protein</fullName>
    </recommendedName>
</protein>
<feature type="transmembrane region" description="Helical" evidence="1">
    <location>
        <begin position="156"/>
        <end position="174"/>
    </location>
</feature>
<feature type="transmembrane region" description="Helical" evidence="1">
    <location>
        <begin position="263"/>
        <end position="287"/>
    </location>
</feature>
<evidence type="ECO:0008006" key="4">
    <source>
        <dbReference type="Google" id="ProtNLM"/>
    </source>
</evidence>
<feature type="transmembrane region" description="Helical" evidence="1">
    <location>
        <begin position="12"/>
        <end position="34"/>
    </location>
</feature>
<feature type="transmembrane region" description="Helical" evidence="1">
    <location>
        <begin position="226"/>
        <end position="251"/>
    </location>
</feature>
<keyword evidence="3" id="KW-1185">Reference proteome</keyword>
<feature type="transmembrane region" description="Helical" evidence="1">
    <location>
        <begin position="186"/>
        <end position="205"/>
    </location>
</feature>
<reference evidence="2 3" key="1">
    <citation type="submission" date="2022-07" db="EMBL/GenBank/DDBJ databases">
        <title>Bombella genomes.</title>
        <authorList>
            <person name="Harer L."/>
            <person name="Styblova S."/>
            <person name="Ehrmann M."/>
        </authorList>
    </citation>
    <scope>NUCLEOTIDE SEQUENCE [LARGE SCALE GENOMIC DNA]</scope>
    <source>
        <strain evidence="2 3">TMW 2.2558</strain>
    </source>
</reference>
<feature type="transmembrane region" description="Helical" evidence="1">
    <location>
        <begin position="64"/>
        <end position="84"/>
    </location>
</feature>
<feature type="transmembrane region" description="Helical" evidence="1">
    <location>
        <begin position="320"/>
        <end position="340"/>
    </location>
</feature>
<proteinExistence type="predicted"/>
<keyword evidence="1" id="KW-1133">Transmembrane helix</keyword>
<name>A0ABT3W9Z3_9PROT</name>
<sequence>MALVATAFAPGLFASPILLGLFCWPFLVVWVLWAAKRPEEAGAMAWLGVGLSMLALLGCSSHISWGQAVCLGLESCIAVIILAGRKGEARLLDEKNKTSFRNAREFYIPFLVTGCIFMALLLRPPLAALFFDAAGTVLLAWWDGRATRRAMPAWEVVRLRLSGVVLASVGLVVMRGGSIFATTGSAMQVGQVMALTGLCMMAGLGTMVSSRAELALLDAGLRFIPLFLLPLVVVTPLARSLMVLAGLLALGSVAVSRRGRVSLLSWMIGFGVLAVGTGQMVVLLLLYSAVLLAASLRVACERVSVTSVGAGHNKLPPGGLAVLPMQMALPLLMVVLVVLASLLRPFALGGLFLCLLAGLWGLELETLPRTLIVVWRWGDILIKGLLLLLGALALLGVVLLATGLIPEPVPFTMKGPV</sequence>
<dbReference type="RefSeq" id="WP_266106979.1">
    <property type="nucleotide sequence ID" value="NZ_JANIDW010000003.1"/>
</dbReference>
<feature type="transmembrane region" description="Helical" evidence="1">
    <location>
        <begin position="385"/>
        <end position="405"/>
    </location>
</feature>
<evidence type="ECO:0000313" key="2">
    <source>
        <dbReference type="EMBL" id="MCX5615120.1"/>
    </source>
</evidence>
<dbReference type="Proteomes" id="UP001165648">
    <property type="component" value="Unassembled WGS sequence"/>
</dbReference>
<keyword evidence="1" id="KW-0812">Transmembrane</keyword>
<feature type="transmembrane region" description="Helical" evidence="1">
    <location>
        <begin position="105"/>
        <end position="122"/>
    </location>
</feature>
<comment type="caution">
    <text evidence="2">The sequence shown here is derived from an EMBL/GenBank/DDBJ whole genome shotgun (WGS) entry which is preliminary data.</text>
</comment>
<gene>
    <name evidence="2" type="ORF">NQF64_07670</name>
</gene>
<accession>A0ABT3W9Z3</accession>
<evidence type="ECO:0000313" key="3">
    <source>
        <dbReference type="Proteomes" id="UP001165648"/>
    </source>
</evidence>